<evidence type="ECO:0000256" key="2">
    <source>
        <dbReference type="SAM" id="Phobius"/>
    </source>
</evidence>
<feature type="transmembrane region" description="Helical" evidence="2">
    <location>
        <begin position="859"/>
        <end position="878"/>
    </location>
</feature>
<evidence type="ECO:0000256" key="1">
    <source>
        <dbReference type="SAM" id="MobiDB-lite"/>
    </source>
</evidence>
<evidence type="ECO:0000313" key="3">
    <source>
        <dbReference type="EMBL" id="ORY21184.1"/>
    </source>
</evidence>
<dbReference type="EMBL" id="MCOG01000271">
    <property type="protein sequence ID" value="ORY21184.1"/>
    <property type="molecule type" value="Genomic_DNA"/>
</dbReference>
<feature type="transmembrane region" description="Helical" evidence="2">
    <location>
        <begin position="1071"/>
        <end position="1089"/>
    </location>
</feature>
<dbReference type="Proteomes" id="UP000193920">
    <property type="component" value="Unassembled WGS sequence"/>
</dbReference>
<feature type="transmembrane region" description="Helical" evidence="2">
    <location>
        <begin position="1134"/>
        <end position="1153"/>
    </location>
</feature>
<dbReference type="OrthoDB" id="2116838at2759"/>
<evidence type="ECO:0000313" key="4">
    <source>
        <dbReference type="Proteomes" id="UP000193920"/>
    </source>
</evidence>
<feature type="transmembrane region" description="Helical" evidence="2">
    <location>
        <begin position="832"/>
        <end position="853"/>
    </location>
</feature>
<reference evidence="3 4" key="1">
    <citation type="submission" date="2016-08" db="EMBL/GenBank/DDBJ databases">
        <title>A Parts List for Fungal Cellulosomes Revealed by Comparative Genomics.</title>
        <authorList>
            <consortium name="DOE Joint Genome Institute"/>
            <person name="Haitjema C.H."/>
            <person name="Gilmore S.P."/>
            <person name="Henske J.K."/>
            <person name="Solomon K.V."/>
            <person name="De Groot R."/>
            <person name="Kuo A."/>
            <person name="Mondo S.J."/>
            <person name="Salamov A.A."/>
            <person name="Labutti K."/>
            <person name="Zhao Z."/>
            <person name="Chiniquy J."/>
            <person name="Barry K."/>
            <person name="Brewer H.M."/>
            <person name="Purvine S.O."/>
            <person name="Wright A.T."/>
            <person name="Boxma B."/>
            <person name="Van Alen T."/>
            <person name="Hackstein J.H."/>
            <person name="Baker S.E."/>
            <person name="Grigoriev I.V."/>
            <person name="O'Malley M.A."/>
        </authorList>
    </citation>
    <scope>NUCLEOTIDE SEQUENCE [LARGE SCALE GENOMIC DNA]</scope>
    <source>
        <strain evidence="3 4">G1</strain>
    </source>
</reference>
<keyword evidence="4" id="KW-1185">Reference proteome</keyword>
<organism evidence="3 4">
    <name type="scientific">Neocallimastix californiae</name>
    <dbReference type="NCBI Taxonomy" id="1754190"/>
    <lineage>
        <taxon>Eukaryota</taxon>
        <taxon>Fungi</taxon>
        <taxon>Fungi incertae sedis</taxon>
        <taxon>Chytridiomycota</taxon>
        <taxon>Chytridiomycota incertae sedis</taxon>
        <taxon>Neocallimastigomycetes</taxon>
        <taxon>Neocallimastigales</taxon>
        <taxon>Neocallimastigaceae</taxon>
        <taxon>Neocallimastix</taxon>
    </lineage>
</organism>
<accession>A0A1Y2AFG7</accession>
<dbReference type="AlphaFoldDB" id="A0A1Y2AFG7"/>
<keyword evidence="2" id="KW-0472">Membrane</keyword>
<evidence type="ECO:0008006" key="5">
    <source>
        <dbReference type="Google" id="ProtNLM"/>
    </source>
</evidence>
<feature type="transmembrane region" description="Helical" evidence="2">
    <location>
        <begin position="1101"/>
        <end position="1119"/>
    </location>
</feature>
<keyword evidence="2" id="KW-1133">Transmembrane helix</keyword>
<comment type="caution">
    <text evidence="3">The sequence shown here is derived from an EMBL/GenBank/DDBJ whole genome shotgun (WGS) entry which is preliminary data.</text>
</comment>
<feature type="transmembrane region" description="Helical" evidence="2">
    <location>
        <begin position="794"/>
        <end position="812"/>
    </location>
</feature>
<feature type="region of interest" description="Disordered" evidence="1">
    <location>
        <begin position="972"/>
        <end position="992"/>
    </location>
</feature>
<gene>
    <name evidence="3" type="ORF">LY90DRAFT_676372</name>
</gene>
<name>A0A1Y2AFG7_9FUNG</name>
<sequence>MKTFSETINKVIENSYTNEIKFNLVDDHYIIPAEGRNSINIATNIIFYSEKGAILDFQHASKSFINFNFNFGTNNKKLIFHNITFYNYFNDDNFDSVLNFRNPNYKNDFLIQLNNCTFNELSNNILYFDYSFKEQSDYTIQAEINNCSFININEVFKLHHFNSKILNINKFENFFAISFNYCYFQNNNYIGTILNGSATFDNCYFKNILGSNDQYSSFLQSLKSGNKLTISNSKLEDINVQLNRPLIRTSDTQLLIYNTTFINCHTNAEYLITSLMHFEYYKYFLHTTIKNSYFDDIDALIDGEYNYISIENSHFSNIISRSSTPVLLNLKYSIIDIYQSTFRNITSLRSSLFNNQSTISLNETSFNDITTNSKAMIELMFNSLLIEHSSFENILCNGDRDDSSLISFQSSIDLNKIIIKDVSINYCRSNGDLIKISGGRTYIEIENTELYINNTSITNIRNTNKLKCGLITNYNNISMEINNSTFVNNTLKNNGGSLCFMENDYLNLTISSSLFQNNYALNGVIKDSNFIRNEAKYFGGVIYSDFENLNIENIENIEFKENKAYAGGVFYINNNSNNNNNIFFNNTEKNIQNIVSLNNTSESHGKDYASKPYKINIDIDINTNIDLNPLSDTIPIKSGQTYILRFNVVDKFDQLVTDISKFYSSIVLQILPINNNNTLNKRNILVFGNSCSFLRGVCEMNNFKIYSDMAGILEFKLSVDNNEYNIIFENDRLKFDILDCDNEQIKINLKNYFSVKIQYVIQIVLEYLNHCECLPGWKGYYCQTKDYAELKNEYSYIISFTIIFFIIILMIFISINKKQKIIADTGYFKCELLLLGMILCFLSINFNCFSSYLSCSMNFYLKHGGILIIYSILLVYIYTGYRLGMDFKEINTLNLDIFKTNSLETKDEQNLEIIKKQRMTQIKKTIMINIEQELMSMDNYNALDLLNSQNNLMNFEKELNYWCNKANNNFNNNSDDGEDDKNKKRSSNDNKSFSNDDIQQVFKKLNKSISYVHSLYLEIIILYFICCITILLLIIFNSLKEKEYIQEYNGKWKYQCPLIHYDIIADLTESLLMLYIIILATSIWNYTFIFKCIKYIGYSSITWFTLGPLVNLASYITIYDKGYLYNNFNRSLNSLAYLLIIILFMWDKVYYVIKRKGNDPNNYFYSLQLEECVLHKSYECGCAKSKSDIHVIQKYIHLYKYCSKIIIFTNGKIKYIGVQNKNQLNFFI</sequence>
<feature type="transmembrane region" description="Helical" evidence="2">
    <location>
        <begin position="1015"/>
        <end position="1036"/>
    </location>
</feature>
<protein>
    <recommendedName>
        <fullName evidence="5">EGF-like domain-containing protein</fullName>
    </recommendedName>
</protein>
<proteinExistence type="predicted"/>
<keyword evidence="2" id="KW-0812">Transmembrane</keyword>